<dbReference type="Gene3D" id="2.170.130.10">
    <property type="entry name" value="TonB-dependent receptor, plug domain"/>
    <property type="match status" value="1"/>
</dbReference>
<dbReference type="InterPro" id="IPR008969">
    <property type="entry name" value="CarboxyPept-like_regulatory"/>
</dbReference>
<evidence type="ECO:0000313" key="13">
    <source>
        <dbReference type="Proteomes" id="UP000183200"/>
    </source>
</evidence>
<keyword evidence="13" id="KW-1185">Reference proteome</keyword>
<dbReference type="SUPFAM" id="SSF56935">
    <property type="entry name" value="Porins"/>
    <property type="match status" value="1"/>
</dbReference>
<evidence type="ECO:0000256" key="8">
    <source>
        <dbReference type="PROSITE-ProRule" id="PRU01360"/>
    </source>
</evidence>
<dbReference type="InterPro" id="IPR037066">
    <property type="entry name" value="Plug_dom_sf"/>
</dbReference>
<evidence type="ECO:0000259" key="11">
    <source>
        <dbReference type="Pfam" id="PF07715"/>
    </source>
</evidence>
<dbReference type="Gene3D" id="2.40.170.20">
    <property type="entry name" value="TonB-dependent receptor, beta-barrel domain"/>
    <property type="match status" value="1"/>
</dbReference>
<evidence type="ECO:0000313" key="12">
    <source>
        <dbReference type="EMBL" id="SDM30103.1"/>
    </source>
</evidence>
<dbReference type="PROSITE" id="PS52016">
    <property type="entry name" value="TONB_DEPENDENT_REC_3"/>
    <property type="match status" value="1"/>
</dbReference>
<evidence type="ECO:0000256" key="4">
    <source>
        <dbReference type="ARBA" id="ARBA00022692"/>
    </source>
</evidence>
<protein>
    <submittedName>
        <fullName evidence="12">TonB-linked outer membrane protein, SusC/RagA family</fullName>
    </submittedName>
</protein>
<name>A0A1G9S3N2_9SPHI</name>
<keyword evidence="7 8" id="KW-0998">Cell outer membrane</keyword>
<reference evidence="13" key="1">
    <citation type="submission" date="2016-10" db="EMBL/GenBank/DDBJ databases">
        <authorList>
            <person name="Varghese N."/>
            <person name="Submissions S."/>
        </authorList>
    </citation>
    <scope>NUCLEOTIDE SEQUENCE [LARGE SCALE GENOMIC DNA]</scope>
    <source>
        <strain evidence="13">DSM 19110</strain>
    </source>
</reference>
<organism evidence="12 13">
    <name type="scientific">Pedobacter steynii</name>
    <dbReference type="NCBI Taxonomy" id="430522"/>
    <lineage>
        <taxon>Bacteria</taxon>
        <taxon>Pseudomonadati</taxon>
        <taxon>Bacteroidota</taxon>
        <taxon>Sphingobacteriia</taxon>
        <taxon>Sphingobacteriales</taxon>
        <taxon>Sphingobacteriaceae</taxon>
        <taxon>Pedobacter</taxon>
    </lineage>
</organism>
<dbReference type="InterPro" id="IPR036942">
    <property type="entry name" value="Beta-barrel_TonB_sf"/>
</dbReference>
<dbReference type="SUPFAM" id="SSF49464">
    <property type="entry name" value="Carboxypeptidase regulatory domain-like"/>
    <property type="match status" value="1"/>
</dbReference>
<dbReference type="InterPro" id="IPR039426">
    <property type="entry name" value="TonB-dep_rcpt-like"/>
</dbReference>
<comment type="similarity">
    <text evidence="8 9">Belongs to the TonB-dependent receptor family.</text>
</comment>
<dbReference type="EMBL" id="FNGY01000003">
    <property type="protein sequence ID" value="SDM30103.1"/>
    <property type="molecule type" value="Genomic_DNA"/>
</dbReference>
<dbReference type="STRING" id="430522.BFS30_02425"/>
<dbReference type="Pfam" id="PF07715">
    <property type="entry name" value="Plug"/>
    <property type="match status" value="1"/>
</dbReference>
<dbReference type="InterPro" id="IPR023996">
    <property type="entry name" value="TonB-dep_OMP_SusC/RagA"/>
</dbReference>
<dbReference type="InterPro" id="IPR000531">
    <property type="entry name" value="Beta-barrel_TonB"/>
</dbReference>
<dbReference type="Pfam" id="PF13715">
    <property type="entry name" value="CarbopepD_reg_2"/>
    <property type="match status" value="1"/>
</dbReference>
<sequence>MKKKLPFSPEWRNKVYPLFWTICLLFSSTICFAQTITLKGVVKDAETNGPIPSVNVSVKGTALRASTDANGNYVLNTVPSGSTILFTYIGYKQEERKLSGQTQLNISLSPDYGKLNEVVVVGFGSKKKINIAGAIDQISGKALESRPSANVVQALQGLSPGLNITYGGGAPGTIPVINIRGYTSINGGSPLVVIDGIPATSTDDMLRLNPSDISSFTVLRDAASAAIYGARAAFGVILITTKQGAIGKQTISYNTYASWGKPTRLPEPVTDPYIFSRVLETATDNTPWDYVNYSDEHYRWAKERSENPSIADTRIDPKDPTKWAYMGSNDWYDYFFNKASFSQNHSLAFSGGVNINEKPLSYYLSADYTRENGLNKLTDDFWDRYGLRSKLGFSPLNWLKLDNNLNIYETKKALPNAGLTDLYYLRPTDVAKNPDGTWANTGAGNLAARLTDGGKNLENMIGFQNITSATATFLNGDLQVNGDASFKRELWKYHFDSKKYNIGYGPNDVRLSGGNGFVTENNGYLYTNAFNLYTTYKKTIGDHFFSAMAGYNSENYRYSKVNASRQGLISSSLPYLSLTSGEMSVGAGYEAYATTSAFGRLNYTFKDRYILEATGRYDGSSRFPISRRWGFFPSVSGAWIASAEEFFQPLANVLSTFKIRTSYGNLGNQNPSSDAYLRDFGYIQTLPTGASPYLINGSQQQVITNAPALAVDPNTYTWEKVSTLNIGTDIGLFKDKFLIAFDYFIRDTRGMLTAAQELPGVLGTAVPKQNAADLRTKGWELSVTYRDRFDLGSKPFSFETKFTLADSRAKITKFKNNQKLFSAYREDQYIGEIWGLENDGLFQNKEEIAALNQKSIVPWGALDIVPGWPKYKDLNGDHKIEKGLSSNDPKDLRIIGNSTDRYTVGANLNMDWNGFDLGIFLQGVLKRDFYPHHYLFWGPYQQPYANVYPWNLNFYRGAADSPEQRAKHSASYIAAGLADANLNSEYPVLQSWLADANTGQGLDIPQTKYLLNGAYLRIKNITMGYTLPAQITKRLKLGRLRVYVSGENLYEFSAIKKYVDPEAVNQGASAWAYPFQRKYAVGLNLDF</sequence>
<evidence type="ECO:0000256" key="3">
    <source>
        <dbReference type="ARBA" id="ARBA00022452"/>
    </source>
</evidence>
<keyword evidence="2 8" id="KW-0813">Transport</keyword>
<keyword evidence="5 9" id="KW-0798">TonB box</keyword>
<dbReference type="InterPro" id="IPR012910">
    <property type="entry name" value="Plug_dom"/>
</dbReference>
<accession>A0A1G9S3N2</accession>
<evidence type="ECO:0000256" key="9">
    <source>
        <dbReference type="RuleBase" id="RU003357"/>
    </source>
</evidence>
<dbReference type="NCBIfam" id="TIGR04057">
    <property type="entry name" value="SusC_RagA_signa"/>
    <property type="match status" value="1"/>
</dbReference>
<evidence type="ECO:0000256" key="7">
    <source>
        <dbReference type="ARBA" id="ARBA00023237"/>
    </source>
</evidence>
<dbReference type="OrthoDB" id="604358at2"/>
<dbReference type="Proteomes" id="UP000183200">
    <property type="component" value="Unassembled WGS sequence"/>
</dbReference>
<dbReference type="Gene3D" id="2.60.40.1120">
    <property type="entry name" value="Carboxypeptidase-like, regulatory domain"/>
    <property type="match status" value="1"/>
</dbReference>
<evidence type="ECO:0000256" key="5">
    <source>
        <dbReference type="ARBA" id="ARBA00023077"/>
    </source>
</evidence>
<keyword evidence="6 8" id="KW-0472">Membrane</keyword>
<evidence type="ECO:0000256" key="6">
    <source>
        <dbReference type="ARBA" id="ARBA00023136"/>
    </source>
</evidence>
<gene>
    <name evidence="12" type="ORF">SAMN05421820_103455</name>
</gene>
<keyword evidence="4 8" id="KW-0812">Transmembrane</keyword>
<dbReference type="RefSeq" id="WP_074606210.1">
    <property type="nucleotide sequence ID" value="NZ_FNGY01000003.1"/>
</dbReference>
<dbReference type="Pfam" id="PF00593">
    <property type="entry name" value="TonB_dep_Rec_b-barrel"/>
    <property type="match status" value="1"/>
</dbReference>
<dbReference type="NCBIfam" id="TIGR04056">
    <property type="entry name" value="OMP_RagA_SusC"/>
    <property type="match status" value="1"/>
</dbReference>
<keyword evidence="3 8" id="KW-1134">Transmembrane beta strand</keyword>
<evidence type="ECO:0000259" key="10">
    <source>
        <dbReference type="Pfam" id="PF00593"/>
    </source>
</evidence>
<feature type="domain" description="TonB-dependent receptor-like beta-barrel" evidence="10">
    <location>
        <begin position="436"/>
        <end position="810"/>
    </location>
</feature>
<comment type="subcellular location">
    <subcellularLocation>
        <location evidence="1 8">Cell outer membrane</location>
        <topology evidence="1 8">Multi-pass membrane protein</topology>
    </subcellularLocation>
</comment>
<dbReference type="GO" id="GO:0009279">
    <property type="term" value="C:cell outer membrane"/>
    <property type="evidence" value="ECO:0007669"/>
    <property type="project" value="UniProtKB-SubCell"/>
</dbReference>
<feature type="domain" description="TonB-dependent receptor plug" evidence="11">
    <location>
        <begin position="128"/>
        <end position="236"/>
    </location>
</feature>
<proteinExistence type="inferred from homology"/>
<evidence type="ECO:0000256" key="1">
    <source>
        <dbReference type="ARBA" id="ARBA00004571"/>
    </source>
</evidence>
<dbReference type="InterPro" id="IPR023997">
    <property type="entry name" value="TonB-dep_OMP_SusC/RagA_CS"/>
</dbReference>
<evidence type="ECO:0000256" key="2">
    <source>
        <dbReference type="ARBA" id="ARBA00022448"/>
    </source>
</evidence>
<dbReference type="AlphaFoldDB" id="A0A1G9S3N2"/>